<comment type="caution">
    <text evidence="7">The sequence shown here is derived from an EMBL/GenBank/DDBJ whole genome shotgun (WGS) entry which is preliminary data.</text>
</comment>
<keyword evidence="8" id="KW-1185">Reference proteome</keyword>
<protein>
    <submittedName>
        <fullName evidence="7">Oligopeptide transport system substrate-binding protein</fullName>
    </submittedName>
</protein>
<accession>A0ABU1JT69</accession>
<evidence type="ECO:0000256" key="1">
    <source>
        <dbReference type="ARBA" id="ARBA00004418"/>
    </source>
</evidence>
<dbReference type="InterPro" id="IPR039424">
    <property type="entry name" value="SBP_5"/>
</dbReference>
<dbReference type="RefSeq" id="WP_309797345.1">
    <property type="nucleotide sequence ID" value="NZ_JAVDPW010000007.1"/>
</dbReference>
<keyword evidence="4 5" id="KW-0732">Signal</keyword>
<dbReference type="InterPro" id="IPR030678">
    <property type="entry name" value="Peptide/Ni-bd"/>
</dbReference>
<evidence type="ECO:0000313" key="8">
    <source>
        <dbReference type="Proteomes" id="UP001262410"/>
    </source>
</evidence>
<keyword evidence="3" id="KW-0813">Transport</keyword>
<dbReference type="PANTHER" id="PTHR30290">
    <property type="entry name" value="PERIPLASMIC BINDING COMPONENT OF ABC TRANSPORTER"/>
    <property type="match status" value="1"/>
</dbReference>
<reference evidence="7 8" key="1">
    <citation type="submission" date="2023-07" db="EMBL/GenBank/DDBJ databases">
        <title>Sorghum-associated microbial communities from plants grown in Nebraska, USA.</title>
        <authorList>
            <person name="Schachtman D."/>
        </authorList>
    </citation>
    <scope>NUCLEOTIDE SEQUENCE [LARGE SCALE GENOMIC DNA]</scope>
    <source>
        <strain evidence="7 8">584</strain>
    </source>
</reference>
<dbReference type="EMBL" id="JAVDPW010000007">
    <property type="protein sequence ID" value="MDR6291816.1"/>
    <property type="molecule type" value="Genomic_DNA"/>
</dbReference>
<evidence type="ECO:0000256" key="5">
    <source>
        <dbReference type="SAM" id="SignalP"/>
    </source>
</evidence>
<dbReference type="Pfam" id="PF00496">
    <property type="entry name" value="SBP_bac_5"/>
    <property type="match status" value="1"/>
</dbReference>
<name>A0ABU1JT69_9PROT</name>
<feature type="domain" description="Solute-binding protein family 5" evidence="6">
    <location>
        <begin position="71"/>
        <end position="446"/>
    </location>
</feature>
<comment type="subcellular location">
    <subcellularLocation>
        <location evidence="1">Periplasm</location>
    </subcellularLocation>
</comment>
<evidence type="ECO:0000256" key="4">
    <source>
        <dbReference type="ARBA" id="ARBA00022729"/>
    </source>
</evidence>
<dbReference type="PIRSF" id="PIRSF002741">
    <property type="entry name" value="MppA"/>
    <property type="match status" value="1"/>
</dbReference>
<dbReference type="Proteomes" id="UP001262410">
    <property type="component" value="Unassembled WGS sequence"/>
</dbReference>
<sequence>MHSFTKILARGLLAAALMGGVSSAAMAEIVFNKGNGAEPLTLDPHKLSGVPESNVAMDLFEGLLTPDAKGEPSPGAAESWTVSDDGLTYTFKLRQNEQWSDGTPVTAADFVFSWHRLIDPKTAADYAYFLDQVVGAKDARLGKGSVDQVGVKAIDDHTLEVKLVAPTPYFLSSLVHQSTYAISKANYDKFGDDFIKAGNLISNGAYQLAEAVPQGYIKLTKNPHFHDADNVKIDTVMVYPTEDIDAELQRFKAGELDMTYELPSQQIPTLQKEMPDQIHIAPYLGVYFYAYNLTHEPWKSSPELRQALSLAVDRDSLIKNVTQASQIPAYTFVPPGTINFPTWEPDVAKLTQAERDAKAKELYAKAGYGPDKPLKLELTYNTSENHKKVAVFIAAMWKQKLGVNVSLVNQEWGTFQDTRDKKEFPDIARHGWIGDYNDAYGFLQLELGDVGEQSTSGYSNPKFDDLMAQAAKATEATKRGELMQEAEKLMIADLPVLPLYFYTTHHAVSPALKGWVDNVSDYHLSRWLSVQR</sequence>
<dbReference type="InterPro" id="IPR000914">
    <property type="entry name" value="SBP_5_dom"/>
</dbReference>
<dbReference type="PANTHER" id="PTHR30290:SF10">
    <property type="entry name" value="PERIPLASMIC OLIGOPEPTIDE-BINDING PROTEIN-RELATED"/>
    <property type="match status" value="1"/>
</dbReference>
<dbReference type="CDD" id="cd08504">
    <property type="entry name" value="PBP2_OppA"/>
    <property type="match status" value="1"/>
</dbReference>
<evidence type="ECO:0000313" key="7">
    <source>
        <dbReference type="EMBL" id="MDR6291816.1"/>
    </source>
</evidence>
<comment type="similarity">
    <text evidence="2">Belongs to the bacterial solute-binding protein 5 family.</text>
</comment>
<organism evidence="7 8">
    <name type="scientific">Inquilinus ginsengisoli</name>
    <dbReference type="NCBI Taxonomy" id="363840"/>
    <lineage>
        <taxon>Bacteria</taxon>
        <taxon>Pseudomonadati</taxon>
        <taxon>Pseudomonadota</taxon>
        <taxon>Alphaproteobacteria</taxon>
        <taxon>Rhodospirillales</taxon>
        <taxon>Rhodospirillaceae</taxon>
        <taxon>Inquilinus</taxon>
    </lineage>
</organism>
<dbReference type="Gene3D" id="3.90.76.10">
    <property type="entry name" value="Dipeptide-binding Protein, Domain 1"/>
    <property type="match status" value="1"/>
</dbReference>
<gene>
    <name evidence="7" type="ORF">E9232_004350</name>
</gene>
<proteinExistence type="inferred from homology"/>
<dbReference type="SUPFAM" id="SSF53850">
    <property type="entry name" value="Periplasmic binding protein-like II"/>
    <property type="match status" value="1"/>
</dbReference>
<evidence type="ECO:0000256" key="2">
    <source>
        <dbReference type="ARBA" id="ARBA00005695"/>
    </source>
</evidence>
<evidence type="ECO:0000259" key="6">
    <source>
        <dbReference type="Pfam" id="PF00496"/>
    </source>
</evidence>
<feature type="signal peptide" evidence="5">
    <location>
        <begin position="1"/>
        <end position="27"/>
    </location>
</feature>
<dbReference type="Gene3D" id="3.10.105.10">
    <property type="entry name" value="Dipeptide-binding Protein, Domain 3"/>
    <property type="match status" value="1"/>
</dbReference>
<evidence type="ECO:0000256" key="3">
    <source>
        <dbReference type="ARBA" id="ARBA00022448"/>
    </source>
</evidence>
<dbReference type="Gene3D" id="3.40.190.10">
    <property type="entry name" value="Periplasmic binding protein-like II"/>
    <property type="match status" value="1"/>
</dbReference>
<feature type="chain" id="PRO_5045881862" evidence="5">
    <location>
        <begin position="28"/>
        <end position="532"/>
    </location>
</feature>